<dbReference type="GO" id="GO:0016925">
    <property type="term" value="P:protein sumoylation"/>
    <property type="evidence" value="ECO:0007669"/>
    <property type="project" value="TreeGrafter"/>
</dbReference>
<dbReference type="KEGG" id="lmi:LMXM_29_3490"/>
<feature type="domain" description="SP-RING-type" evidence="6">
    <location>
        <begin position="248"/>
        <end position="329"/>
    </location>
</feature>
<dbReference type="GO" id="GO:0000785">
    <property type="term" value="C:chromatin"/>
    <property type="evidence" value="ECO:0007669"/>
    <property type="project" value="TreeGrafter"/>
</dbReference>
<dbReference type="Proteomes" id="UP000007259">
    <property type="component" value="Chromosome 29"/>
</dbReference>
<evidence type="ECO:0000259" key="6">
    <source>
        <dbReference type="PROSITE" id="PS51044"/>
    </source>
</evidence>
<evidence type="ECO:0000256" key="1">
    <source>
        <dbReference type="ARBA" id="ARBA00022723"/>
    </source>
</evidence>
<dbReference type="InterPro" id="IPR013083">
    <property type="entry name" value="Znf_RING/FYVE/PHD"/>
</dbReference>
<dbReference type="PROSITE" id="PS51044">
    <property type="entry name" value="ZF_SP_RING"/>
    <property type="match status" value="1"/>
</dbReference>
<evidence type="ECO:0000256" key="2">
    <source>
        <dbReference type="ARBA" id="ARBA00022771"/>
    </source>
</evidence>
<evidence type="ECO:0000256" key="4">
    <source>
        <dbReference type="PROSITE-ProRule" id="PRU00452"/>
    </source>
</evidence>
<dbReference type="OrthoDB" id="6287158at2759"/>
<evidence type="ECO:0000256" key="3">
    <source>
        <dbReference type="ARBA" id="ARBA00022833"/>
    </source>
</evidence>
<dbReference type="Pfam" id="PF02891">
    <property type="entry name" value="zf-MIZ"/>
    <property type="match status" value="1"/>
</dbReference>
<keyword evidence="1" id="KW-0479">Metal-binding</keyword>
<dbReference type="GeneID" id="13451718"/>
<accession>E9B1C5</accession>
<protein>
    <recommendedName>
        <fullName evidence="6">SP-RING-type domain-containing protein</fullName>
    </recommendedName>
</protein>
<dbReference type="SUPFAM" id="SSF57850">
    <property type="entry name" value="RING/U-box"/>
    <property type="match status" value="1"/>
</dbReference>
<evidence type="ECO:0000313" key="8">
    <source>
        <dbReference type="Proteomes" id="UP000007259"/>
    </source>
</evidence>
<name>E9B1C5_LEIMU</name>
<dbReference type="EMBL" id="FR799582">
    <property type="protein sequence ID" value="CBZ29031.1"/>
    <property type="molecule type" value="Genomic_DNA"/>
</dbReference>
<proteinExistence type="predicted"/>
<gene>
    <name evidence="7" type="ORF">LMXM_29_3490</name>
</gene>
<evidence type="ECO:0000313" key="7">
    <source>
        <dbReference type="EMBL" id="CBZ29031.1"/>
    </source>
</evidence>
<organism evidence="7 8">
    <name type="scientific">Leishmania mexicana (strain MHOM/GT/2001/U1103)</name>
    <dbReference type="NCBI Taxonomy" id="929439"/>
    <lineage>
        <taxon>Eukaryota</taxon>
        <taxon>Discoba</taxon>
        <taxon>Euglenozoa</taxon>
        <taxon>Kinetoplastea</taxon>
        <taxon>Metakinetoplastina</taxon>
        <taxon>Trypanosomatida</taxon>
        <taxon>Trypanosomatidae</taxon>
        <taxon>Leishmaniinae</taxon>
        <taxon>Leishmania</taxon>
    </lineage>
</organism>
<dbReference type="VEuPathDB" id="TriTrypDB:LmxM.29.3490"/>
<dbReference type="AlphaFoldDB" id="E9B1C5"/>
<keyword evidence="8" id="KW-1185">Reference proteome</keyword>
<feature type="region of interest" description="Disordered" evidence="5">
    <location>
        <begin position="13"/>
        <end position="43"/>
    </location>
</feature>
<dbReference type="PANTHER" id="PTHR10782">
    <property type="entry name" value="ZINC FINGER MIZ DOMAIN-CONTAINING PROTEIN"/>
    <property type="match status" value="1"/>
</dbReference>
<dbReference type="Gene3D" id="3.30.40.10">
    <property type="entry name" value="Zinc/RING finger domain, C3HC4 (zinc finger)"/>
    <property type="match status" value="1"/>
</dbReference>
<keyword evidence="2 4" id="KW-0863">Zinc-finger</keyword>
<dbReference type="InterPro" id="IPR004181">
    <property type="entry name" value="Znf_MIZ"/>
</dbReference>
<reference evidence="7 8" key="1">
    <citation type="journal article" date="2011" name="Genome Res.">
        <title>Chromosome and gene copy number variation allow major structural change between species and strains of Leishmania.</title>
        <authorList>
            <person name="Rogers M.B."/>
            <person name="Hilley J.D."/>
            <person name="Dickens N.J."/>
            <person name="Wilkes J."/>
            <person name="Bates P.A."/>
            <person name="Depledge D.P."/>
            <person name="Harris D."/>
            <person name="Her Y."/>
            <person name="Herzyk P."/>
            <person name="Imamura H."/>
            <person name="Otto T.D."/>
            <person name="Sanders M."/>
            <person name="Seeger K."/>
            <person name="Dujardin J.C."/>
            <person name="Berriman M."/>
            <person name="Smith D.F."/>
            <person name="Hertz-Fowler C."/>
            <person name="Mottram J.C."/>
        </authorList>
    </citation>
    <scope>NUCLEOTIDE SEQUENCE [LARGE SCALE GENOMIC DNA]</scope>
    <source>
        <strain evidence="7 8">MHOM/GT/2001/U1103</strain>
    </source>
</reference>
<keyword evidence="3" id="KW-0862">Zinc</keyword>
<dbReference type="PhylomeDB" id="E9B1C5"/>
<dbReference type="GO" id="GO:0008270">
    <property type="term" value="F:zinc ion binding"/>
    <property type="evidence" value="ECO:0007669"/>
    <property type="project" value="UniProtKB-KW"/>
</dbReference>
<dbReference type="OMA" id="IQCARQN"/>
<dbReference type="RefSeq" id="XP_003877496.1">
    <property type="nucleotide sequence ID" value="XM_003877447.1"/>
</dbReference>
<dbReference type="GO" id="GO:0061665">
    <property type="term" value="F:SUMO ligase activity"/>
    <property type="evidence" value="ECO:0007669"/>
    <property type="project" value="TreeGrafter"/>
</dbReference>
<sequence length="370" mass="41198">MHALWEALPATRSVAKRTSGRSSPPLSAGGGEEHDASEEDEDAVPFVRAARRQVLEVLRHEVFENSSRLVLSPVYHFVDMLGAVVVENSNLVTTLPAPHTLHERPAEGFSPQRRVLLVPLTETYEHTTGWMVPTEMEGAQLAMSLYVNDTPVSLPPNWQLSPAKEAAAVKAAITVDITPLVFPIERDFFSLQVIFSGDVAEMEMWRGVIACVLVEEVELARLGERIVSTYHKRRAPVIWGSPPSSCGERGVVAIMEASVKIQCPITTLTMEIPVRSMYCEHLQCMELAAVLIQCARQNVWNCPLCSAAMKPEDIIVNYRLRDWIASHSQEVVAQVEYVVETELGRPLKIVYKAARPEQHATIEVIDDEEE</sequence>
<evidence type="ECO:0000256" key="5">
    <source>
        <dbReference type="SAM" id="MobiDB-lite"/>
    </source>
</evidence>
<dbReference type="PANTHER" id="PTHR10782:SF4">
    <property type="entry name" value="TONALLI, ISOFORM E"/>
    <property type="match status" value="1"/>
</dbReference>